<dbReference type="GeneID" id="111592692"/>
<proteinExistence type="predicted"/>
<dbReference type="OrthoDB" id="3737830at2759"/>
<dbReference type="Pfam" id="PF13164">
    <property type="entry name" value="Diedel"/>
    <property type="match status" value="1"/>
</dbReference>
<accession>A0A6J1LC27</accession>
<organism evidence="2 3">
    <name type="scientific">Drosophila hydei</name>
    <name type="common">Fruit fly</name>
    <dbReference type="NCBI Taxonomy" id="7224"/>
    <lineage>
        <taxon>Eukaryota</taxon>
        <taxon>Metazoa</taxon>
        <taxon>Ecdysozoa</taxon>
        <taxon>Arthropoda</taxon>
        <taxon>Hexapoda</taxon>
        <taxon>Insecta</taxon>
        <taxon>Pterygota</taxon>
        <taxon>Neoptera</taxon>
        <taxon>Endopterygota</taxon>
        <taxon>Diptera</taxon>
        <taxon>Brachycera</taxon>
        <taxon>Muscomorpha</taxon>
        <taxon>Ephydroidea</taxon>
        <taxon>Drosophilidae</taxon>
        <taxon>Drosophila</taxon>
    </lineage>
</organism>
<protein>
    <submittedName>
        <fullName evidence="3">Protein Diedel</fullName>
    </submittedName>
</protein>
<feature type="chain" id="PRO_5026831899" evidence="1">
    <location>
        <begin position="25"/>
        <end position="113"/>
    </location>
</feature>
<feature type="signal peptide" evidence="1">
    <location>
        <begin position="1"/>
        <end position="24"/>
    </location>
</feature>
<dbReference type="Gene3D" id="3.30.70.2800">
    <property type="match status" value="1"/>
</dbReference>
<dbReference type="Proteomes" id="UP000504633">
    <property type="component" value="Unplaced"/>
</dbReference>
<dbReference type="AlphaFoldDB" id="A0A6J1LC27"/>
<dbReference type="InterPro" id="IPR025061">
    <property type="entry name" value="Diedel"/>
</dbReference>
<dbReference type="OMA" id="CHCRNGC"/>
<keyword evidence="2" id="KW-1185">Reference proteome</keyword>
<reference evidence="3" key="1">
    <citation type="submission" date="2025-08" db="UniProtKB">
        <authorList>
            <consortium name="RefSeq"/>
        </authorList>
    </citation>
    <scope>IDENTIFICATION</scope>
    <source>
        <strain evidence="3">15085-1641.00</strain>
        <tissue evidence="3">Whole body</tissue>
    </source>
</reference>
<sequence>MRLALIAPLSMAIWLLCLAASATADCCKPSKILFKLAPGKEHSCQTYGGKYHNHETCEKKICGNGDGIVGTWCGRGKCNPRGCHCRNGCLPGEPVSSFREKHGYFNFEYVGYA</sequence>
<keyword evidence="1" id="KW-0732">Signal</keyword>
<evidence type="ECO:0000256" key="1">
    <source>
        <dbReference type="SAM" id="SignalP"/>
    </source>
</evidence>
<gene>
    <name evidence="3" type="primary">LOC111592692</name>
</gene>
<name>A0A6J1LC27_DROHY</name>
<evidence type="ECO:0000313" key="3">
    <source>
        <dbReference type="RefSeq" id="XP_023160827.1"/>
    </source>
</evidence>
<dbReference type="KEGG" id="dhe:111592692"/>
<dbReference type="RefSeq" id="XP_023160827.1">
    <property type="nucleotide sequence ID" value="XM_023305059.2"/>
</dbReference>
<evidence type="ECO:0000313" key="2">
    <source>
        <dbReference type="Proteomes" id="UP000504633"/>
    </source>
</evidence>